<dbReference type="AlphaFoldDB" id="A0ABD5QMF3"/>
<comment type="caution">
    <text evidence="1">The sequence shown here is derived from an EMBL/GenBank/DDBJ whole genome shotgun (WGS) entry which is preliminary data.</text>
</comment>
<accession>A0ABD5QMF3</accession>
<name>A0ABD5QMF3_9EURY</name>
<evidence type="ECO:0000313" key="2">
    <source>
        <dbReference type="Proteomes" id="UP001596145"/>
    </source>
</evidence>
<dbReference type="EMBL" id="JBHSKV010000001">
    <property type="protein sequence ID" value="MFC5133360.1"/>
    <property type="molecule type" value="Genomic_DNA"/>
</dbReference>
<reference evidence="1 2" key="1">
    <citation type="journal article" date="2019" name="Int. J. Syst. Evol. Microbiol.">
        <title>The Global Catalogue of Microorganisms (GCM) 10K type strain sequencing project: providing services to taxonomists for standard genome sequencing and annotation.</title>
        <authorList>
            <consortium name="The Broad Institute Genomics Platform"/>
            <consortium name="The Broad Institute Genome Sequencing Center for Infectious Disease"/>
            <person name="Wu L."/>
            <person name="Ma J."/>
        </authorList>
    </citation>
    <scope>NUCLEOTIDE SEQUENCE [LARGE SCALE GENOMIC DNA]</scope>
    <source>
        <strain evidence="1 2">CGMCC 1.16026</strain>
    </source>
</reference>
<gene>
    <name evidence="1" type="ORF">ACFPJA_01270</name>
</gene>
<proteinExistence type="predicted"/>
<evidence type="ECO:0000313" key="1">
    <source>
        <dbReference type="EMBL" id="MFC5133360.1"/>
    </source>
</evidence>
<dbReference type="Proteomes" id="UP001596145">
    <property type="component" value="Unassembled WGS sequence"/>
</dbReference>
<protein>
    <submittedName>
        <fullName evidence="1">Uncharacterized protein</fullName>
    </submittedName>
</protein>
<keyword evidence="2" id="KW-1185">Reference proteome</keyword>
<dbReference type="RefSeq" id="WP_203227799.1">
    <property type="nucleotide sequence ID" value="NZ_JBHSKV010000001.1"/>
</dbReference>
<organism evidence="1 2">
    <name type="scientific">Halorubrum glutamatedens</name>
    <dbReference type="NCBI Taxonomy" id="2707018"/>
    <lineage>
        <taxon>Archaea</taxon>
        <taxon>Methanobacteriati</taxon>
        <taxon>Methanobacteriota</taxon>
        <taxon>Stenosarchaea group</taxon>
        <taxon>Halobacteria</taxon>
        <taxon>Halobacteriales</taxon>
        <taxon>Haloferacaceae</taxon>
        <taxon>Halorubrum</taxon>
    </lineage>
</organism>
<sequence>MTDDEPGLADAVDRFLDEADAAFDQYDQGYADADATVAVLRSHADDLRDALEE</sequence>